<protein>
    <submittedName>
        <fullName evidence="1">Uncharacterized protein</fullName>
    </submittedName>
</protein>
<reference evidence="1" key="2">
    <citation type="submission" date="2023-04" db="EMBL/GenBank/DDBJ databases">
        <authorList>
            <person name="Bu L."/>
            <person name="Lu L."/>
            <person name="Laidemitt M.R."/>
            <person name="Zhang S.M."/>
            <person name="Mutuku M."/>
            <person name="Mkoji G."/>
            <person name="Steinauer M."/>
            <person name="Loker E.S."/>
        </authorList>
    </citation>
    <scope>NUCLEOTIDE SEQUENCE</scope>
    <source>
        <strain evidence="1">KasaAsao</strain>
        <tissue evidence="1">Whole Snail</tissue>
    </source>
</reference>
<evidence type="ECO:0000313" key="1">
    <source>
        <dbReference type="EMBL" id="KAK0043217.1"/>
    </source>
</evidence>
<evidence type="ECO:0000313" key="2">
    <source>
        <dbReference type="Proteomes" id="UP001233172"/>
    </source>
</evidence>
<accession>A0AAD8EWP3</accession>
<dbReference type="Proteomes" id="UP001233172">
    <property type="component" value="Unassembled WGS sequence"/>
</dbReference>
<gene>
    <name evidence="1" type="ORF">Bpfe_027395</name>
</gene>
<name>A0AAD8EWP3_BIOPF</name>
<dbReference type="EMBL" id="JASAOG010000222">
    <property type="protein sequence ID" value="KAK0043217.1"/>
    <property type="molecule type" value="Genomic_DNA"/>
</dbReference>
<organism evidence="1 2">
    <name type="scientific">Biomphalaria pfeifferi</name>
    <name type="common">Bloodfluke planorb</name>
    <name type="synonym">Freshwater snail</name>
    <dbReference type="NCBI Taxonomy" id="112525"/>
    <lineage>
        <taxon>Eukaryota</taxon>
        <taxon>Metazoa</taxon>
        <taxon>Spiralia</taxon>
        <taxon>Lophotrochozoa</taxon>
        <taxon>Mollusca</taxon>
        <taxon>Gastropoda</taxon>
        <taxon>Heterobranchia</taxon>
        <taxon>Euthyneura</taxon>
        <taxon>Panpulmonata</taxon>
        <taxon>Hygrophila</taxon>
        <taxon>Lymnaeoidea</taxon>
        <taxon>Planorbidae</taxon>
        <taxon>Biomphalaria</taxon>
    </lineage>
</organism>
<keyword evidence="2" id="KW-1185">Reference proteome</keyword>
<sequence length="60" mass="6612">DTLHISVECEHDLKNRAPLLPTSLVAVDPPASPFLFCDRQMCCVNAVFLASPPRLALKLH</sequence>
<reference evidence="1" key="1">
    <citation type="journal article" date="2023" name="PLoS Negl. Trop. Dis.">
        <title>A genome sequence for Biomphalaria pfeifferi, the major vector snail for the human-infecting parasite Schistosoma mansoni.</title>
        <authorList>
            <person name="Bu L."/>
            <person name="Lu L."/>
            <person name="Laidemitt M.R."/>
            <person name="Zhang S.M."/>
            <person name="Mutuku M."/>
            <person name="Mkoji G."/>
            <person name="Steinauer M."/>
            <person name="Loker E.S."/>
        </authorList>
    </citation>
    <scope>NUCLEOTIDE SEQUENCE</scope>
    <source>
        <strain evidence="1">KasaAsao</strain>
    </source>
</reference>
<feature type="non-terminal residue" evidence="1">
    <location>
        <position position="1"/>
    </location>
</feature>
<proteinExistence type="predicted"/>
<dbReference type="AlphaFoldDB" id="A0AAD8EWP3"/>
<comment type="caution">
    <text evidence="1">The sequence shown here is derived from an EMBL/GenBank/DDBJ whole genome shotgun (WGS) entry which is preliminary data.</text>
</comment>